<evidence type="ECO:0000256" key="1">
    <source>
        <dbReference type="SAM" id="MobiDB-lite"/>
    </source>
</evidence>
<feature type="region of interest" description="Disordered" evidence="1">
    <location>
        <begin position="241"/>
        <end position="316"/>
    </location>
</feature>
<name>A0ABN9RZL1_9DINO</name>
<dbReference type="Proteomes" id="UP001189429">
    <property type="component" value="Unassembled WGS sequence"/>
</dbReference>
<sequence length="448" mass="46341">RGPAALRGGPRRHGAAARHARPAGGGPPRAARGGAAPRRPGQGRGGPRGLVSGRAKERRGELELEHLAGGGAPSAKPAADRARANRAARKRFFRLWFDELVFPRWWAVPGLLRPAAGLLLPDGRQPVRQPHRRRGREPPPRHQPAAHGLALLRRDGDVGGGRRAVPGQAVPARPPGLRAPGAGQAVLAALGVPRRADGGLPEPLLRDRAAAGAVLDDGVRDRVGRHRPALLLLLLEGLGDHPPARERGLGPAAPQGRDGGKLLHDDDPVAAPPAGLRLHRPAQGPAARGPCAAGGVASARCPEPAGPQRGPGRLHGRHRLPLAAAGRPQVVAREVRPGHLGRAGGGALRLPRAGAEGGPLLAPAAPAVPGPPRADHGLLDGESGPIGGAVGGNSRSNHVGQRPRLFYSGGPAPAHSRRRFASLQVRTRRENCIRTVLPEAIWLAGSVS</sequence>
<organism evidence="2 3">
    <name type="scientific">Prorocentrum cordatum</name>
    <dbReference type="NCBI Taxonomy" id="2364126"/>
    <lineage>
        <taxon>Eukaryota</taxon>
        <taxon>Sar</taxon>
        <taxon>Alveolata</taxon>
        <taxon>Dinophyceae</taxon>
        <taxon>Prorocentrales</taxon>
        <taxon>Prorocentraceae</taxon>
        <taxon>Prorocentrum</taxon>
    </lineage>
</organism>
<feature type="compositionally biased region" description="Basic residues" evidence="1">
    <location>
        <begin position="9"/>
        <end position="21"/>
    </location>
</feature>
<comment type="caution">
    <text evidence="2">The sequence shown here is derived from an EMBL/GenBank/DDBJ whole genome shotgun (WGS) entry which is preliminary data.</text>
</comment>
<keyword evidence="3" id="KW-1185">Reference proteome</keyword>
<feature type="compositionally biased region" description="Low complexity" evidence="1">
    <location>
        <begin position="28"/>
        <end position="40"/>
    </location>
</feature>
<reference evidence="2" key="1">
    <citation type="submission" date="2023-10" db="EMBL/GenBank/DDBJ databases">
        <authorList>
            <person name="Chen Y."/>
            <person name="Shah S."/>
            <person name="Dougan E. K."/>
            <person name="Thang M."/>
            <person name="Chan C."/>
        </authorList>
    </citation>
    <scope>NUCLEOTIDE SEQUENCE [LARGE SCALE GENOMIC DNA]</scope>
</reference>
<proteinExistence type="predicted"/>
<evidence type="ECO:0000313" key="3">
    <source>
        <dbReference type="Proteomes" id="UP001189429"/>
    </source>
</evidence>
<feature type="non-terminal residue" evidence="2">
    <location>
        <position position="1"/>
    </location>
</feature>
<feature type="region of interest" description="Disordered" evidence="1">
    <location>
        <begin position="1"/>
        <end position="60"/>
    </location>
</feature>
<feature type="region of interest" description="Disordered" evidence="1">
    <location>
        <begin position="120"/>
        <end position="148"/>
    </location>
</feature>
<gene>
    <name evidence="2" type="ORF">PCOR1329_LOCUS24112</name>
</gene>
<feature type="compositionally biased region" description="Basic and acidic residues" evidence="1">
    <location>
        <begin position="258"/>
        <end position="267"/>
    </location>
</feature>
<accession>A0ABN9RZL1</accession>
<evidence type="ECO:0000313" key="2">
    <source>
        <dbReference type="EMBL" id="CAK0823394.1"/>
    </source>
</evidence>
<feature type="compositionally biased region" description="Low complexity" evidence="1">
    <location>
        <begin position="281"/>
        <end position="297"/>
    </location>
</feature>
<dbReference type="EMBL" id="CAUYUJ010008256">
    <property type="protein sequence ID" value="CAK0823394.1"/>
    <property type="molecule type" value="Genomic_DNA"/>
</dbReference>
<protein>
    <submittedName>
        <fullName evidence="2">Uncharacterized protein</fullName>
    </submittedName>
</protein>